<comment type="caution">
    <text evidence="2">The sequence shown here is derived from an EMBL/GenBank/DDBJ whole genome shotgun (WGS) entry which is preliminary data.</text>
</comment>
<dbReference type="GeneID" id="96748308"/>
<dbReference type="EMBL" id="ASQP01000318">
    <property type="protein sequence ID" value="OMI37134.1"/>
    <property type="molecule type" value="Genomic_DNA"/>
</dbReference>
<name>A0A1R1SFI6_9ACTN</name>
<dbReference type="AlphaFoldDB" id="A0A1R1SFI6"/>
<sequence>MLWPMLALALAVTGIAVLAVPAVRVFVEVRRLARQVAESSRRITRAAEDLERATAPLGGQVDALRRGHGHDVRQDRLPTDVRD</sequence>
<feature type="region of interest" description="Disordered" evidence="1">
    <location>
        <begin position="61"/>
        <end position="83"/>
    </location>
</feature>
<proteinExistence type="predicted"/>
<evidence type="ECO:0000313" key="2">
    <source>
        <dbReference type="EMBL" id="OMI37134.1"/>
    </source>
</evidence>
<evidence type="ECO:0000256" key="1">
    <source>
        <dbReference type="SAM" id="MobiDB-lite"/>
    </source>
</evidence>
<keyword evidence="3" id="KW-1185">Reference proteome</keyword>
<reference evidence="2 3" key="1">
    <citation type="submission" date="2013-05" db="EMBL/GenBank/DDBJ databases">
        <title>Genome sequence of Streptomyces sparsogenes DSM 40356.</title>
        <authorList>
            <person name="Coyne S."/>
            <person name="Seebeck F.P."/>
        </authorList>
    </citation>
    <scope>NUCLEOTIDE SEQUENCE [LARGE SCALE GENOMIC DNA]</scope>
    <source>
        <strain evidence="2 3">DSM 40356</strain>
    </source>
</reference>
<feature type="compositionally biased region" description="Basic and acidic residues" evidence="1">
    <location>
        <begin position="63"/>
        <end position="83"/>
    </location>
</feature>
<evidence type="ECO:0000313" key="3">
    <source>
        <dbReference type="Proteomes" id="UP000186168"/>
    </source>
</evidence>
<dbReference type="STRING" id="67365.GCA_001704635_04008"/>
<accession>A0A1R1SFI6</accession>
<dbReference type="RefSeq" id="WP_065968329.1">
    <property type="nucleotide sequence ID" value="NZ_ASQP01000318.1"/>
</dbReference>
<protein>
    <submittedName>
        <fullName evidence="2">Small membrane protein</fullName>
    </submittedName>
</protein>
<organism evidence="2 3">
    <name type="scientific">Streptomyces sparsogenes DSM 40356</name>
    <dbReference type="NCBI Taxonomy" id="1331668"/>
    <lineage>
        <taxon>Bacteria</taxon>
        <taxon>Bacillati</taxon>
        <taxon>Actinomycetota</taxon>
        <taxon>Actinomycetes</taxon>
        <taxon>Kitasatosporales</taxon>
        <taxon>Streptomycetaceae</taxon>
        <taxon>Streptomyces</taxon>
    </lineage>
</organism>
<gene>
    <name evidence="2" type="ORF">SPAR_22624</name>
</gene>
<dbReference type="Proteomes" id="UP000186168">
    <property type="component" value="Unassembled WGS sequence"/>
</dbReference>